<gene>
    <name evidence="1" type="ORF">N1032_17400</name>
</gene>
<dbReference type="RefSeq" id="WP_259540467.1">
    <property type="nucleotide sequence ID" value="NZ_JANLCJ010000007.1"/>
</dbReference>
<organism evidence="1 2">
    <name type="scientific">Herbiconiux daphne</name>
    <dbReference type="NCBI Taxonomy" id="2970914"/>
    <lineage>
        <taxon>Bacteria</taxon>
        <taxon>Bacillati</taxon>
        <taxon>Actinomycetota</taxon>
        <taxon>Actinomycetes</taxon>
        <taxon>Micrococcales</taxon>
        <taxon>Microbacteriaceae</taxon>
        <taxon>Herbiconiux</taxon>
    </lineage>
</organism>
<sequence>MIDEKSFLDWQSNRGRYESLWADRARARANVEEAKTALEAVRQSEVGTNWERNQDLLRAQEALNNAYELFVLASDSVNTAMDGDGGIDIS</sequence>
<evidence type="ECO:0000313" key="2">
    <source>
        <dbReference type="Proteomes" id="UP001165586"/>
    </source>
</evidence>
<dbReference type="EMBL" id="JANLCJ010000007">
    <property type="protein sequence ID" value="MCS5735523.1"/>
    <property type="molecule type" value="Genomic_DNA"/>
</dbReference>
<name>A0ABT2H6F6_9MICO</name>
<proteinExistence type="predicted"/>
<accession>A0ABT2H6F6</accession>
<keyword evidence="2" id="KW-1185">Reference proteome</keyword>
<dbReference type="Proteomes" id="UP001165586">
    <property type="component" value="Unassembled WGS sequence"/>
</dbReference>
<reference evidence="1" key="1">
    <citation type="submission" date="2022-08" db="EMBL/GenBank/DDBJ databases">
        <authorList>
            <person name="Deng Y."/>
            <person name="Han X.-F."/>
            <person name="Zhang Y.-Q."/>
        </authorList>
    </citation>
    <scope>NUCLEOTIDE SEQUENCE</scope>
    <source>
        <strain evidence="1">CPCC 203386</strain>
    </source>
</reference>
<comment type="caution">
    <text evidence="1">The sequence shown here is derived from an EMBL/GenBank/DDBJ whole genome shotgun (WGS) entry which is preliminary data.</text>
</comment>
<protein>
    <submittedName>
        <fullName evidence="1">Uncharacterized protein</fullName>
    </submittedName>
</protein>
<evidence type="ECO:0000313" key="1">
    <source>
        <dbReference type="EMBL" id="MCS5735523.1"/>
    </source>
</evidence>